<evidence type="ECO:0000259" key="1">
    <source>
        <dbReference type="Pfam" id="PF04961"/>
    </source>
</evidence>
<dbReference type="SUPFAM" id="SSF101262">
    <property type="entry name" value="Methenyltetrahydrofolate cyclohydrolase-like"/>
    <property type="match status" value="1"/>
</dbReference>
<dbReference type="EMBL" id="NFHO01000001">
    <property type="protein sequence ID" value="OUN44537.1"/>
    <property type="molecule type" value="Genomic_DNA"/>
</dbReference>
<reference evidence="3" key="1">
    <citation type="submission" date="2017-04" db="EMBL/GenBank/DDBJ databases">
        <title>Function of individual gut microbiota members based on whole genome sequencing of pure cultures obtained from chicken caecum.</title>
        <authorList>
            <person name="Medvecky M."/>
            <person name="Cejkova D."/>
            <person name="Polansky O."/>
            <person name="Karasova D."/>
            <person name="Kubasova T."/>
            <person name="Cizek A."/>
            <person name="Rychlik I."/>
        </authorList>
    </citation>
    <scope>NUCLEOTIDE SEQUENCE [LARGE SCALE GENOMIC DNA]</scope>
    <source>
        <strain evidence="3">An70</strain>
    </source>
</reference>
<dbReference type="InterPro" id="IPR007044">
    <property type="entry name" value="Cyclodeamin/CycHdrlase"/>
</dbReference>
<dbReference type="GO" id="GO:0003824">
    <property type="term" value="F:catalytic activity"/>
    <property type="evidence" value="ECO:0007669"/>
    <property type="project" value="InterPro"/>
</dbReference>
<dbReference type="AlphaFoldDB" id="A0A1Y3UBQ3"/>
<dbReference type="Pfam" id="PF04961">
    <property type="entry name" value="FTCD_C"/>
    <property type="match status" value="1"/>
</dbReference>
<keyword evidence="3" id="KW-1185">Reference proteome</keyword>
<accession>A0A1Y3UBQ3</accession>
<organism evidence="2 3">
    <name type="scientific">Enorma massiliensis</name>
    <dbReference type="NCBI Taxonomy" id="1472761"/>
    <lineage>
        <taxon>Bacteria</taxon>
        <taxon>Bacillati</taxon>
        <taxon>Actinomycetota</taxon>
        <taxon>Coriobacteriia</taxon>
        <taxon>Coriobacteriales</taxon>
        <taxon>Coriobacteriaceae</taxon>
        <taxon>Enorma</taxon>
    </lineage>
</organism>
<evidence type="ECO:0000313" key="3">
    <source>
        <dbReference type="Proteomes" id="UP000196560"/>
    </source>
</evidence>
<sequence>MRDNRDTQQKLTERSCVDFAAALAAKQSVPGGGGAAALAGALGTALCSMVAHYTVGKKAYASVQDDIERILIEAEDVRENLMGLINADAEAFEPLARAYSIPKSDPARARTIELATKTACSAPIEMMRQCARAVPLLEELAEKGSRLLLSDVLCGAALCGAALVASSANVYVNTGTLGDREFAEELEAEADALIGEYAPRAQAVVDAMRAHLRRG</sequence>
<dbReference type="InterPro" id="IPR036178">
    <property type="entry name" value="Formintransfe-cycloase-like_sf"/>
</dbReference>
<gene>
    <name evidence="2" type="ORF">B5G21_00940</name>
</gene>
<comment type="caution">
    <text evidence="2">The sequence shown here is derived from an EMBL/GenBank/DDBJ whole genome shotgun (WGS) entry which is preliminary data.</text>
</comment>
<protein>
    <submittedName>
        <fullName evidence="2">Sugar ABC transporter substrate-binding protein</fullName>
    </submittedName>
</protein>
<name>A0A1Y3UBQ3_9ACTN</name>
<dbReference type="eggNOG" id="COG3404">
    <property type="taxonomic scope" value="Bacteria"/>
</dbReference>
<dbReference type="STRING" id="1118060.GCA_000311845_00919"/>
<dbReference type="GeneID" id="98653170"/>
<evidence type="ECO:0000313" key="2">
    <source>
        <dbReference type="EMBL" id="OUN44537.1"/>
    </source>
</evidence>
<dbReference type="RefSeq" id="WP_051008438.1">
    <property type="nucleotide sequence ID" value="NZ_DBFZLK010000115.1"/>
</dbReference>
<proteinExistence type="predicted"/>
<dbReference type="Proteomes" id="UP000196560">
    <property type="component" value="Unassembled WGS sequence"/>
</dbReference>
<feature type="domain" description="Cyclodeaminase/cyclohydrolase" evidence="1">
    <location>
        <begin position="16"/>
        <end position="191"/>
    </location>
</feature>
<dbReference type="Gene3D" id="1.20.120.680">
    <property type="entry name" value="Formiminotetrahydrofolate cyclodeaminase monomer, up-and-down helical bundle"/>
    <property type="match status" value="1"/>
</dbReference>